<dbReference type="Gene3D" id="1.10.1300.10">
    <property type="entry name" value="3'5'-cyclic nucleotide phosphodiesterase, catalytic domain"/>
    <property type="match status" value="1"/>
</dbReference>
<comment type="cofactor">
    <cofactor evidence="6">
        <name>a divalent metal cation</name>
        <dbReference type="ChEBI" id="CHEBI:60240"/>
    </cofactor>
    <text evidence="6">Binds 2 divalent metal cations per subunit. Site 1 may preferentially bind zinc ions, while site 2 has a preference for magnesium and/or manganese ions.</text>
</comment>
<dbReference type="AlphaFoldDB" id="A0A6G1GC99"/>
<dbReference type="SUPFAM" id="SSF109604">
    <property type="entry name" value="HD-domain/PDEase-like"/>
    <property type="match status" value="1"/>
</dbReference>
<dbReference type="Pfam" id="PF00233">
    <property type="entry name" value="PDEase_I"/>
    <property type="match status" value="1"/>
</dbReference>
<dbReference type="RefSeq" id="XP_033537348.1">
    <property type="nucleotide sequence ID" value="XM_033674284.1"/>
</dbReference>
<evidence type="ECO:0000256" key="5">
    <source>
        <dbReference type="PIRSR" id="PIRSR623088-3"/>
    </source>
</evidence>
<reference evidence="11" key="3">
    <citation type="submission" date="2025-04" db="UniProtKB">
        <authorList>
            <consortium name="RefSeq"/>
        </authorList>
    </citation>
    <scope>IDENTIFICATION</scope>
    <source>
        <strain evidence="11">CBS 781.70</strain>
    </source>
</reference>
<feature type="compositionally biased region" description="Polar residues" evidence="7">
    <location>
        <begin position="895"/>
        <end position="918"/>
    </location>
</feature>
<comment type="similarity">
    <text evidence="6">Belongs to the cyclic nucleotide phosphodiesterase family.</text>
</comment>
<evidence type="ECO:0000256" key="2">
    <source>
        <dbReference type="ARBA" id="ARBA00022801"/>
    </source>
</evidence>
<sequence length="1057" mass="116603">MEHGACNVIYLDRRAQEGRVGRDDFKSMQSPPKRRSSGSDSLGYFKLAPATSAEVVSNLENILSTFHEVHVFRSGASCLAKVAQLDDNKDKKLPTLVLIDIPYDEEQRLKRLSREPRMLSPTAVRRTTNESVEGDELYGIHLLTHISTEIHSQNLSRLVVPVVVLSGFERDWGSTNLATSSAQGSYVLSDNARLMRYLDAGAVDVVTSPLSKDHIQSLAVHAYRTYKEFIRDEQGFLAKRRARKRSWVGVSEDKPYSYLREAMVSNLMSGICNPEEAADSIDPSDILVKPDRRTKVEAAVGSWAFSAHEFTDDELLYGALVMLEHALQMEELAKWRLPKDELVVFLLASRMAYNDFVFYHNFRHVADVLQAVFYFLLQIGTLPPYPYNTRRSSGPPSAIASLLKPFDALTLLISAIGHDVGHPGVNNAFLVALNAPLAQLYNDRSVLESFHCAAYSQILRRYWPDAFSDIDMRKRMISAILATDMGLHFKYMADLGNLQEKLDHNESTLDGWNLKILEEYRDLACGLLIKCADISNVARKFDTARQWAEILTDEFFNQGEMEKELEMPTTLFAPPERDNLTKLAKSQIGFINIFARPLFEQVSHVLPGMAFSVEELITNKQIWEHKIAVEKELQAKQGPAREMKLLAPGALHEDHAPSPMTRSRENLADVAQVDEEISDPMETGAPSPGENGGTPLAHSSRAQSIPLSPLSTEPPSTTSVISSDQAPTSSTSTDHTTLQNFIVEPNHLPERIIQSEIIDRPSNPSHTFTPPTKKKERGTLLNNSAVPNESQDSEKETSSRPRFFRSRSKDNSRKIKGNPTLRSKSADRKSLPYPATTIHRQHPSHGSSTSRPSDSFTDATSSPRHFPSHPNLRSNGDSHSASQPESYPPLPSAPNAYTSAVNGNTALTNGVPVSSNTGPGADASTHRTGSPFTDSTRPTSREWSESAALTDEVDEVPPFNADDVKPYSGTFGGRDGNAGGGQDGTNGADYHTVPMAGGTVENGDWKGGEGLGKKGSRFQLKKYWKRKWKDAVGMQGQGQGPVREGVQVRGGGGDVKG</sequence>
<feature type="compositionally biased region" description="Polar residues" evidence="7">
    <location>
        <begin position="720"/>
        <end position="740"/>
    </location>
</feature>
<dbReference type="GeneID" id="54414854"/>
<feature type="region of interest" description="Disordered" evidence="7">
    <location>
        <begin position="679"/>
        <end position="988"/>
    </location>
</feature>
<evidence type="ECO:0000256" key="4">
    <source>
        <dbReference type="PIRSR" id="PIRSR623088-2"/>
    </source>
</evidence>
<feature type="binding site" evidence="5">
    <location>
        <position position="419"/>
    </location>
    <ligand>
        <name>Zn(2+)</name>
        <dbReference type="ChEBI" id="CHEBI:29105"/>
        <label>1</label>
    </ligand>
</feature>
<proteinExistence type="inferred from homology"/>
<feature type="compositionally biased region" description="Low complexity" evidence="7">
    <location>
        <begin position="706"/>
        <end position="719"/>
    </location>
</feature>
<feature type="binding site" evidence="4">
    <location>
        <begin position="360"/>
        <end position="364"/>
    </location>
    <ligand>
        <name>AMP</name>
        <dbReference type="ChEBI" id="CHEBI:456215"/>
    </ligand>
</feature>
<evidence type="ECO:0000313" key="10">
    <source>
        <dbReference type="Proteomes" id="UP000504638"/>
    </source>
</evidence>
<feature type="compositionally biased region" description="Polar residues" evidence="7">
    <location>
        <begin position="926"/>
        <end position="938"/>
    </location>
</feature>
<feature type="compositionally biased region" description="Polar residues" evidence="7">
    <location>
        <begin position="844"/>
        <end position="863"/>
    </location>
</feature>
<feature type="binding site" evidence="4">
    <location>
        <position position="533"/>
    </location>
    <ligand>
        <name>AMP</name>
        <dbReference type="ChEBI" id="CHEBI:456215"/>
    </ligand>
</feature>
<keyword evidence="1 5" id="KW-0479">Metal-binding</keyword>
<dbReference type="InterPro" id="IPR003607">
    <property type="entry name" value="HD/PDEase_dom"/>
</dbReference>
<dbReference type="PROSITE" id="PS51845">
    <property type="entry name" value="PDEASE_I_2"/>
    <property type="match status" value="1"/>
</dbReference>
<feature type="binding site" evidence="4">
    <location>
        <position position="419"/>
    </location>
    <ligand>
        <name>AMP</name>
        <dbReference type="ChEBI" id="CHEBI:456215"/>
    </ligand>
</feature>
<evidence type="ECO:0000259" key="8">
    <source>
        <dbReference type="PROSITE" id="PS51845"/>
    </source>
</evidence>
<keyword evidence="10" id="KW-1185">Reference proteome</keyword>
<dbReference type="InterPro" id="IPR023088">
    <property type="entry name" value="PDEase"/>
</dbReference>
<accession>A0A6G1GC99</accession>
<dbReference type="SMART" id="SM00471">
    <property type="entry name" value="HDc"/>
    <property type="match status" value="1"/>
</dbReference>
<dbReference type="GO" id="GO:0007165">
    <property type="term" value="P:signal transduction"/>
    <property type="evidence" value="ECO:0007669"/>
    <property type="project" value="InterPro"/>
</dbReference>
<evidence type="ECO:0000256" key="1">
    <source>
        <dbReference type="ARBA" id="ARBA00022723"/>
    </source>
</evidence>
<dbReference type="CDD" id="cd00077">
    <property type="entry name" value="HDc"/>
    <property type="match status" value="1"/>
</dbReference>
<feature type="binding site" evidence="5">
    <location>
        <position position="419"/>
    </location>
    <ligand>
        <name>Zn(2+)</name>
        <dbReference type="ChEBI" id="CHEBI:29105"/>
        <label>2</label>
    </ligand>
</feature>
<feature type="active site" description="Proton donor" evidence="3">
    <location>
        <position position="360"/>
    </location>
</feature>
<keyword evidence="2 6" id="KW-0378">Hydrolase</keyword>
<feature type="binding site" evidence="4">
    <location>
        <position position="587"/>
    </location>
    <ligand>
        <name>AMP</name>
        <dbReference type="ChEBI" id="CHEBI:456215"/>
    </ligand>
</feature>
<feature type="region of interest" description="Disordered" evidence="7">
    <location>
        <begin position="1032"/>
        <end position="1057"/>
    </location>
</feature>
<reference evidence="11" key="2">
    <citation type="submission" date="2020-04" db="EMBL/GenBank/DDBJ databases">
        <authorList>
            <consortium name="NCBI Genome Project"/>
        </authorList>
    </citation>
    <scope>NUCLEOTIDE SEQUENCE</scope>
    <source>
        <strain evidence="11">CBS 781.70</strain>
    </source>
</reference>
<name>A0A6G1GC99_9PEZI</name>
<dbReference type="InterPro" id="IPR023174">
    <property type="entry name" value="PDEase_CS"/>
</dbReference>
<dbReference type="Proteomes" id="UP000504638">
    <property type="component" value="Unplaced"/>
</dbReference>
<feature type="compositionally biased region" description="Polar residues" evidence="7">
    <location>
        <begin position="780"/>
        <end position="790"/>
    </location>
</feature>
<dbReference type="PROSITE" id="PS00126">
    <property type="entry name" value="PDEASE_I_1"/>
    <property type="match status" value="1"/>
</dbReference>
<reference evidence="9 11" key="1">
    <citation type="submission" date="2020-01" db="EMBL/GenBank/DDBJ databases">
        <authorList>
            <consortium name="DOE Joint Genome Institute"/>
            <person name="Haridas S."/>
            <person name="Albert R."/>
            <person name="Binder M."/>
            <person name="Bloem J."/>
            <person name="Labutti K."/>
            <person name="Salamov A."/>
            <person name="Andreopoulos B."/>
            <person name="Baker S.E."/>
            <person name="Barry K."/>
            <person name="Bills G."/>
            <person name="Bluhm B.H."/>
            <person name="Cannon C."/>
            <person name="Castanera R."/>
            <person name="Culley D.E."/>
            <person name="Daum C."/>
            <person name="Ezra D."/>
            <person name="Gonzalez J.B."/>
            <person name="Henrissat B."/>
            <person name="Kuo A."/>
            <person name="Liang C."/>
            <person name="Lipzen A."/>
            <person name="Lutzoni F."/>
            <person name="Magnuson J."/>
            <person name="Mondo S."/>
            <person name="Nolan M."/>
            <person name="Ohm R."/>
            <person name="Pangilinan J."/>
            <person name="Park H.-J."/>
            <person name="Ramirez L."/>
            <person name="Alfaro M."/>
            <person name="Sun H."/>
            <person name="Tritt A."/>
            <person name="Yoshinaga Y."/>
            <person name="Zwiers L.-H."/>
            <person name="Turgeon B.G."/>
            <person name="Goodwin S.B."/>
            <person name="Spatafora J.W."/>
            <person name="Crous P.W."/>
            <person name="Grigoriev I.V."/>
        </authorList>
    </citation>
    <scope>NUCLEOTIDE SEQUENCE</scope>
    <source>
        <strain evidence="9 11">CBS 781.70</strain>
    </source>
</reference>
<dbReference type="PANTHER" id="PTHR11347">
    <property type="entry name" value="CYCLIC NUCLEOTIDE PHOSPHODIESTERASE"/>
    <property type="match status" value="1"/>
</dbReference>
<feature type="compositionally biased region" description="Gly residues" evidence="7">
    <location>
        <begin position="970"/>
        <end position="984"/>
    </location>
</feature>
<feature type="binding site" evidence="5">
    <location>
        <position position="418"/>
    </location>
    <ligand>
        <name>Zn(2+)</name>
        <dbReference type="ChEBI" id="CHEBI:29105"/>
        <label>1</label>
    </ligand>
</feature>
<dbReference type="EC" id="3.1.4.-" evidence="6"/>
<gene>
    <name evidence="9 11" type="ORF">P152DRAFT_194374</name>
</gene>
<feature type="domain" description="PDEase" evidence="8">
    <location>
        <begin position="279"/>
        <end position="630"/>
    </location>
</feature>
<dbReference type="PRINTS" id="PR00387">
    <property type="entry name" value="PDIESTERASE1"/>
</dbReference>
<evidence type="ECO:0000256" key="7">
    <source>
        <dbReference type="SAM" id="MobiDB-lite"/>
    </source>
</evidence>
<feature type="binding site" evidence="5">
    <location>
        <position position="533"/>
    </location>
    <ligand>
        <name>Zn(2+)</name>
        <dbReference type="ChEBI" id="CHEBI:29105"/>
        <label>1</label>
    </ligand>
</feature>
<organism evidence="9">
    <name type="scientific">Eremomyces bilateralis CBS 781.70</name>
    <dbReference type="NCBI Taxonomy" id="1392243"/>
    <lineage>
        <taxon>Eukaryota</taxon>
        <taxon>Fungi</taxon>
        <taxon>Dikarya</taxon>
        <taxon>Ascomycota</taxon>
        <taxon>Pezizomycotina</taxon>
        <taxon>Dothideomycetes</taxon>
        <taxon>Dothideomycetes incertae sedis</taxon>
        <taxon>Eremomycetales</taxon>
        <taxon>Eremomycetaceae</taxon>
        <taxon>Eremomyces</taxon>
    </lineage>
</organism>
<feature type="compositionally biased region" description="Polar residues" evidence="7">
    <location>
        <begin position="871"/>
        <end position="885"/>
    </location>
</feature>
<evidence type="ECO:0000256" key="3">
    <source>
        <dbReference type="PIRSR" id="PIRSR623088-1"/>
    </source>
</evidence>
<dbReference type="InterPro" id="IPR036971">
    <property type="entry name" value="PDEase_catalytic_dom_sf"/>
</dbReference>
<evidence type="ECO:0000313" key="9">
    <source>
        <dbReference type="EMBL" id="KAF1815717.1"/>
    </source>
</evidence>
<dbReference type="GO" id="GO:0046872">
    <property type="term" value="F:metal ion binding"/>
    <property type="evidence" value="ECO:0007669"/>
    <property type="project" value="UniProtKB-KW"/>
</dbReference>
<protein>
    <recommendedName>
        <fullName evidence="6">Phosphodiesterase</fullName>
        <ecNumber evidence="6">3.1.4.-</ecNumber>
    </recommendedName>
</protein>
<evidence type="ECO:0000256" key="6">
    <source>
        <dbReference type="RuleBase" id="RU363067"/>
    </source>
</evidence>
<feature type="binding site" evidence="5">
    <location>
        <position position="364"/>
    </location>
    <ligand>
        <name>Zn(2+)</name>
        <dbReference type="ChEBI" id="CHEBI:29105"/>
        <label>1</label>
    </ligand>
</feature>
<dbReference type="InterPro" id="IPR002073">
    <property type="entry name" value="PDEase_catalytic_dom"/>
</dbReference>
<feature type="compositionally biased region" description="Gly residues" evidence="7">
    <location>
        <begin position="1048"/>
        <end position="1057"/>
    </location>
</feature>
<dbReference type="OrthoDB" id="546632at2759"/>
<evidence type="ECO:0000313" key="11">
    <source>
        <dbReference type="RefSeq" id="XP_033537348.1"/>
    </source>
</evidence>
<dbReference type="EMBL" id="ML975151">
    <property type="protein sequence ID" value="KAF1815717.1"/>
    <property type="molecule type" value="Genomic_DNA"/>
</dbReference>
<dbReference type="GO" id="GO:0004114">
    <property type="term" value="F:3',5'-cyclic-nucleotide phosphodiesterase activity"/>
    <property type="evidence" value="ECO:0007669"/>
    <property type="project" value="InterPro"/>
</dbReference>
<feature type="region of interest" description="Disordered" evidence="7">
    <location>
        <begin position="20"/>
        <end position="41"/>
    </location>
</feature>